<dbReference type="GO" id="GO:0012505">
    <property type="term" value="C:endomembrane system"/>
    <property type="evidence" value="ECO:0007669"/>
    <property type="project" value="UniProtKB-SubCell"/>
</dbReference>
<keyword evidence="9 12" id="KW-0066">ATP synthesis</keyword>
<evidence type="ECO:0000256" key="8">
    <source>
        <dbReference type="ARBA" id="ARBA00023136"/>
    </source>
</evidence>
<dbReference type="PANTHER" id="PTHR33445">
    <property type="entry name" value="ATP SYNTHASE SUBUNIT B', CHLOROPLASTIC"/>
    <property type="match status" value="1"/>
</dbReference>
<evidence type="ECO:0000256" key="1">
    <source>
        <dbReference type="ARBA" id="ARBA00005513"/>
    </source>
</evidence>
<dbReference type="PANTHER" id="PTHR33445:SF2">
    <property type="entry name" value="ATP SYNTHASE SUBUNIT B', CHLOROPLASTIC"/>
    <property type="match status" value="1"/>
</dbReference>
<evidence type="ECO:0000256" key="11">
    <source>
        <dbReference type="ARBA" id="ARBA00037847"/>
    </source>
</evidence>
<protein>
    <recommendedName>
        <fullName evidence="12">ATP synthase subunit b</fullName>
    </recommendedName>
    <alternativeName>
        <fullName evidence="12">ATP synthase F(0) sector subunit b</fullName>
    </alternativeName>
    <alternativeName>
        <fullName evidence="12">ATPase subunit I</fullName>
    </alternativeName>
    <alternativeName>
        <fullName evidence="12">F-type ATPase subunit b</fullName>
        <shortName evidence="12">F-ATPase subunit b</shortName>
    </alternativeName>
</protein>
<dbReference type="HAMAP" id="MF_01398">
    <property type="entry name" value="ATP_synth_b_bprime"/>
    <property type="match status" value="1"/>
</dbReference>
<dbReference type="GO" id="GO:0005886">
    <property type="term" value="C:plasma membrane"/>
    <property type="evidence" value="ECO:0007669"/>
    <property type="project" value="UniProtKB-SubCell"/>
</dbReference>
<keyword evidence="7 12" id="KW-0406">Ion transport</keyword>
<comment type="caution">
    <text evidence="14">The sequence shown here is derived from an EMBL/GenBank/DDBJ whole genome shotgun (WGS) entry which is preliminary data.</text>
</comment>
<comment type="similarity">
    <text evidence="1 12 13">Belongs to the ATPase B chain family.</text>
</comment>
<organism evidence="14 15">
    <name type="scientific">Candidatus Collierbacteria bacterium CG09_land_8_20_14_0_10_46_12</name>
    <dbReference type="NCBI Taxonomy" id="1974533"/>
    <lineage>
        <taxon>Bacteria</taxon>
        <taxon>Candidatus Collieribacteriota</taxon>
    </lineage>
</organism>
<comment type="subunit">
    <text evidence="12">F-type ATPases have 2 components, F(1) - the catalytic core - and F(0) - the membrane proton channel. F(1) has five subunits: alpha(3), beta(3), gamma(1), delta(1), epsilon(1). F(0) has three main subunits: a(1), b(2) and c(10-14). The alpha and beta chains form an alternating ring which encloses part of the gamma chain. F(1) is attached to F(0) by a central stalk formed by the gamma and epsilon chains, while a peripheral stalk is formed by the delta and b chains.</text>
</comment>
<dbReference type="Proteomes" id="UP000229574">
    <property type="component" value="Unassembled WGS sequence"/>
</dbReference>
<evidence type="ECO:0000256" key="9">
    <source>
        <dbReference type="ARBA" id="ARBA00023310"/>
    </source>
</evidence>
<comment type="function">
    <text evidence="12">Component of the F(0) channel, it forms part of the peripheral stalk, linking F(1) to F(0).</text>
</comment>
<reference evidence="15" key="1">
    <citation type="submission" date="2017-09" db="EMBL/GenBank/DDBJ databases">
        <title>Depth-based differentiation of microbial function through sediment-hosted aquifers and enrichment of novel symbionts in the deep terrestrial subsurface.</title>
        <authorList>
            <person name="Probst A.J."/>
            <person name="Ladd B."/>
            <person name="Jarett J.K."/>
            <person name="Geller-Mcgrath D.E."/>
            <person name="Sieber C.M.K."/>
            <person name="Emerson J.B."/>
            <person name="Anantharaman K."/>
            <person name="Thomas B.C."/>
            <person name="Malmstrom R."/>
            <person name="Stieglmeier M."/>
            <person name="Klingl A."/>
            <person name="Woyke T."/>
            <person name="Ryan C.M."/>
            <person name="Banfield J.F."/>
        </authorList>
    </citation>
    <scope>NUCLEOTIDE SEQUENCE [LARGE SCALE GENOMIC DNA]</scope>
</reference>
<evidence type="ECO:0000256" key="6">
    <source>
        <dbReference type="ARBA" id="ARBA00022989"/>
    </source>
</evidence>
<gene>
    <name evidence="12" type="primary">atpF</name>
    <name evidence="14" type="ORF">COT54_03325</name>
</gene>
<keyword evidence="2 12" id="KW-0813">Transport</keyword>
<keyword evidence="8 12" id="KW-0472">Membrane</keyword>
<dbReference type="GO" id="GO:0045259">
    <property type="term" value="C:proton-transporting ATP synthase complex"/>
    <property type="evidence" value="ECO:0007669"/>
    <property type="project" value="UniProtKB-KW"/>
</dbReference>
<keyword evidence="12" id="KW-1003">Cell membrane</keyword>
<name>A0A2H0WYE7_9BACT</name>
<evidence type="ECO:0000256" key="10">
    <source>
        <dbReference type="ARBA" id="ARBA00025198"/>
    </source>
</evidence>
<dbReference type="InterPro" id="IPR002146">
    <property type="entry name" value="ATP_synth_b/b'su_bac/chlpt"/>
</dbReference>
<keyword evidence="3 12" id="KW-0138">CF(0)</keyword>
<evidence type="ECO:0000256" key="5">
    <source>
        <dbReference type="ARBA" id="ARBA00022781"/>
    </source>
</evidence>
<evidence type="ECO:0000256" key="3">
    <source>
        <dbReference type="ARBA" id="ARBA00022547"/>
    </source>
</evidence>
<dbReference type="Pfam" id="PF00430">
    <property type="entry name" value="ATP-synt_B"/>
    <property type="match status" value="1"/>
</dbReference>
<evidence type="ECO:0000256" key="2">
    <source>
        <dbReference type="ARBA" id="ARBA00022448"/>
    </source>
</evidence>
<comment type="subcellular location">
    <subcellularLocation>
        <location evidence="12">Cell membrane</location>
        <topology evidence="12">Single-pass membrane protein</topology>
    </subcellularLocation>
    <subcellularLocation>
        <location evidence="11">Endomembrane system</location>
        <topology evidence="11">Single-pass membrane protein</topology>
    </subcellularLocation>
</comment>
<dbReference type="InterPro" id="IPR050059">
    <property type="entry name" value="ATP_synthase_B_chain"/>
</dbReference>
<comment type="function">
    <text evidence="10 12">F(1)F(0) ATP synthase produces ATP from ADP in the presence of a proton or sodium gradient. F-type ATPases consist of two structural domains, F(1) containing the extramembraneous catalytic core and F(0) containing the membrane proton channel, linked together by a central stalk and a peripheral stalk. During catalysis, ATP synthesis in the catalytic domain of F(1) is coupled via a rotary mechanism of the central stalk subunits to proton translocation.</text>
</comment>
<dbReference type="EMBL" id="PEYY01000124">
    <property type="protein sequence ID" value="PIS17696.1"/>
    <property type="molecule type" value="Genomic_DNA"/>
</dbReference>
<evidence type="ECO:0000256" key="4">
    <source>
        <dbReference type="ARBA" id="ARBA00022692"/>
    </source>
</evidence>
<keyword evidence="6 12" id="KW-1133">Transmembrane helix</keyword>
<keyword evidence="4 12" id="KW-0812">Transmembrane</keyword>
<evidence type="ECO:0000256" key="7">
    <source>
        <dbReference type="ARBA" id="ARBA00023065"/>
    </source>
</evidence>
<accession>A0A2H0WYE7</accession>
<dbReference type="GO" id="GO:0046933">
    <property type="term" value="F:proton-transporting ATP synthase activity, rotational mechanism"/>
    <property type="evidence" value="ECO:0007669"/>
    <property type="project" value="UniProtKB-UniRule"/>
</dbReference>
<evidence type="ECO:0000313" key="15">
    <source>
        <dbReference type="Proteomes" id="UP000229574"/>
    </source>
</evidence>
<sequence length="157" mass="17313">MEINFLQVLFQVVNFGVILFLLNKILYKPVLKLLDDRAKKINDGMYLAEKNIKEAGETEKLKKAELAKAMKEASAIIVLAEKDAKAKADSIIREARAKAKAEAVAILDRANKEVEHNQAKNAKHMGILATKQLESALGKTLTAKEIDAITVAMLKAK</sequence>
<dbReference type="AlphaFoldDB" id="A0A2H0WYE7"/>
<feature type="transmembrane region" description="Helical" evidence="12">
    <location>
        <begin position="6"/>
        <end position="27"/>
    </location>
</feature>
<keyword evidence="5 12" id="KW-0375">Hydrogen ion transport</keyword>
<dbReference type="CDD" id="cd06503">
    <property type="entry name" value="ATP-synt_Fo_b"/>
    <property type="match status" value="1"/>
</dbReference>
<evidence type="ECO:0000313" key="14">
    <source>
        <dbReference type="EMBL" id="PIS17696.1"/>
    </source>
</evidence>
<dbReference type="GO" id="GO:0046961">
    <property type="term" value="F:proton-transporting ATPase activity, rotational mechanism"/>
    <property type="evidence" value="ECO:0007669"/>
    <property type="project" value="TreeGrafter"/>
</dbReference>
<evidence type="ECO:0000256" key="13">
    <source>
        <dbReference type="RuleBase" id="RU003848"/>
    </source>
</evidence>
<evidence type="ECO:0000256" key="12">
    <source>
        <dbReference type="HAMAP-Rule" id="MF_01398"/>
    </source>
</evidence>
<proteinExistence type="inferred from homology"/>